<proteinExistence type="predicted"/>
<evidence type="ECO:0000313" key="2">
    <source>
        <dbReference type="Proteomes" id="UP000814128"/>
    </source>
</evidence>
<evidence type="ECO:0000313" key="1">
    <source>
        <dbReference type="EMBL" id="KAI0031296.1"/>
    </source>
</evidence>
<protein>
    <submittedName>
        <fullName evidence="1">5-formyltetrahydrofolate cyclo-ligase</fullName>
    </submittedName>
</protein>
<sequence>MAGLQAQKRALRKAIASSLSSLRPAEIEADSRTITERVVGSSWFSHSRAVSCFLSMPNGEVDTSLLVSAILRAGKTLYVPRMHPERRAHMDFLQICDEADLSSLPSGLWGIREPGYTLGDAPRKNATDPDADPLDVIFLPGLAFDRTFARLGHGKGYYDRFLSAYGKPRPLLGLELRMVVVALAFRGQVLEAGEVPMAEHDWRVDLIISPDGILANPHGLIPSSSNS</sequence>
<reference evidence="1" key="1">
    <citation type="submission" date="2021-02" db="EMBL/GenBank/DDBJ databases">
        <authorList>
            <consortium name="DOE Joint Genome Institute"/>
            <person name="Ahrendt S."/>
            <person name="Looney B.P."/>
            <person name="Miyauchi S."/>
            <person name="Morin E."/>
            <person name="Drula E."/>
            <person name="Courty P.E."/>
            <person name="Chicoki N."/>
            <person name="Fauchery L."/>
            <person name="Kohler A."/>
            <person name="Kuo A."/>
            <person name="Labutti K."/>
            <person name="Pangilinan J."/>
            <person name="Lipzen A."/>
            <person name="Riley R."/>
            <person name="Andreopoulos W."/>
            <person name="He G."/>
            <person name="Johnson J."/>
            <person name="Barry K.W."/>
            <person name="Grigoriev I.V."/>
            <person name="Nagy L."/>
            <person name="Hibbett D."/>
            <person name="Henrissat B."/>
            <person name="Matheny P.B."/>
            <person name="Labbe J."/>
            <person name="Martin F."/>
        </authorList>
    </citation>
    <scope>NUCLEOTIDE SEQUENCE</scope>
    <source>
        <strain evidence="1">EC-137</strain>
    </source>
</reference>
<comment type="caution">
    <text evidence="1">The sequence shown here is derived from an EMBL/GenBank/DDBJ whole genome shotgun (WGS) entry which is preliminary data.</text>
</comment>
<accession>A0ACB8QJ08</accession>
<dbReference type="Proteomes" id="UP000814128">
    <property type="component" value="Unassembled WGS sequence"/>
</dbReference>
<gene>
    <name evidence="1" type="ORF">K488DRAFT_79132</name>
</gene>
<reference evidence="1" key="2">
    <citation type="journal article" date="2022" name="New Phytol.">
        <title>Evolutionary transition to the ectomycorrhizal habit in the genomes of a hyperdiverse lineage of mushroom-forming fungi.</title>
        <authorList>
            <person name="Looney B."/>
            <person name="Miyauchi S."/>
            <person name="Morin E."/>
            <person name="Drula E."/>
            <person name="Courty P.E."/>
            <person name="Kohler A."/>
            <person name="Kuo A."/>
            <person name="LaButti K."/>
            <person name="Pangilinan J."/>
            <person name="Lipzen A."/>
            <person name="Riley R."/>
            <person name="Andreopoulos W."/>
            <person name="He G."/>
            <person name="Johnson J."/>
            <person name="Nolan M."/>
            <person name="Tritt A."/>
            <person name="Barry K.W."/>
            <person name="Grigoriev I.V."/>
            <person name="Nagy L.G."/>
            <person name="Hibbett D."/>
            <person name="Henrissat B."/>
            <person name="Matheny P.B."/>
            <person name="Labbe J."/>
            <person name="Martin F.M."/>
        </authorList>
    </citation>
    <scope>NUCLEOTIDE SEQUENCE</scope>
    <source>
        <strain evidence="1">EC-137</strain>
    </source>
</reference>
<organism evidence="1 2">
    <name type="scientific">Vararia minispora EC-137</name>
    <dbReference type="NCBI Taxonomy" id="1314806"/>
    <lineage>
        <taxon>Eukaryota</taxon>
        <taxon>Fungi</taxon>
        <taxon>Dikarya</taxon>
        <taxon>Basidiomycota</taxon>
        <taxon>Agaricomycotina</taxon>
        <taxon>Agaricomycetes</taxon>
        <taxon>Russulales</taxon>
        <taxon>Lachnocladiaceae</taxon>
        <taxon>Vararia</taxon>
    </lineage>
</organism>
<keyword evidence="2" id="KW-1185">Reference proteome</keyword>
<name>A0ACB8QJ08_9AGAM</name>
<dbReference type="EMBL" id="MU273585">
    <property type="protein sequence ID" value="KAI0031296.1"/>
    <property type="molecule type" value="Genomic_DNA"/>
</dbReference>